<dbReference type="InterPro" id="IPR052030">
    <property type="entry name" value="Peptidase_M20/M20A_hydrolases"/>
</dbReference>
<evidence type="ECO:0000313" key="1">
    <source>
        <dbReference type="EMBL" id="KAF8782763.1"/>
    </source>
</evidence>
<dbReference type="AlphaFoldDB" id="A0A8T0EWQ5"/>
<comment type="caution">
    <text evidence="1">The sequence shown here is derived from an EMBL/GenBank/DDBJ whole genome shotgun (WGS) entry which is preliminary data.</text>
</comment>
<sequence>MESSGIIKRSAWEETELCFSYRAPTLKELMTIKKKLKKCFEAAAKTTDCICEYTFLEDAKNSYRGMIANKKLAEVFARHAEAKGIIFQDGNPSICESAVSTDMGNVSHVVPAIQPEYCIGARAPHVNHTPGFPRNLGWIRKGPGPIPKIWVLLMAEKGFLGIDD</sequence>
<reference evidence="1" key="1">
    <citation type="journal article" date="2020" name="bioRxiv">
        <title>Chromosome-level reference genome of the European wasp spider Argiope bruennichi: a resource for studies on range expansion and evolutionary adaptation.</title>
        <authorList>
            <person name="Sheffer M.M."/>
            <person name="Hoppe A."/>
            <person name="Krehenwinkel H."/>
            <person name="Uhl G."/>
            <person name="Kuss A.W."/>
            <person name="Jensen L."/>
            <person name="Jensen C."/>
            <person name="Gillespie R.G."/>
            <person name="Hoff K.J."/>
            <person name="Prost S."/>
        </authorList>
    </citation>
    <scope>NUCLEOTIDE SEQUENCE</scope>
</reference>
<proteinExistence type="predicted"/>
<name>A0A8T0EWQ5_ARGBR</name>
<reference evidence="1" key="2">
    <citation type="submission" date="2020-06" db="EMBL/GenBank/DDBJ databases">
        <authorList>
            <person name="Sheffer M."/>
        </authorList>
    </citation>
    <scope>NUCLEOTIDE SEQUENCE</scope>
</reference>
<protein>
    <submittedName>
        <fullName evidence="1">Peptidase M20 domain-containing protein 2</fullName>
    </submittedName>
</protein>
<keyword evidence="2" id="KW-1185">Reference proteome</keyword>
<dbReference type="PANTHER" id="PTHR30575">
    <property type="entry name" value="PEPTIDASE M20"/>
    <property type="match status" value="1"/>
</dbReference>
<organism evidence="1 2">
    <name type="scientific">Argiope bruennichi</name>
    <name type="common">Wasp spider</name>
    <name type="synonym">Aranea bruennichi</name>
    <dbReference type="NCBI Taxonomy" id="94029"/>
    <lineage>
        <taxon>Eukaryota</taxon>
        <taxon>Metazoa</taxon>
        <taxon>Ecdysozoa</taxon>
        <taxon>Arthropoda</taxon>
        <taxon>Chelicerata</taxon>
        <taxon>Arachnida</taxon>
        <taxon>Araneae</taxon>
        <taxon>Araneomorphae</taxon>
        <taxon>Entelegynae</taxon>
        <taxon>Araneoidea</taxon>
        <taxon>Araneidae</taxon>
        <taxon>Argiope</taxon>
    </lineage>
</organism>
<dbReference type="Gene3D" id="3.40.630.10">
    <property type="entry name" value="Zn peptidases"/>
    <property type="match status" value="1"/>
</dbReference>
<gene>
    <name evidence="1" type="ORF">HNY73_013008</name>
</gene>
<dbReference type="EMBL" id="JABXBU010001863">
    <property type="protein sequence ID" value="KAF8782763.1"/>
    <property type="molecule type" value="Genomic_DNA"/>
</dbReference>
<accession>A0A8T0EWQ5</accession>
<dbReference type="Gene3D" id="3.30.70.360">
    <property type="match status" value="1"/>
</dbReference>
<evidence type="ECO:0000313" key="2">
    <source>
        <dbReference type="Proteomes" id="UP000807504"/>
    </source>
</evidence>
<dbReference type="PANTHER" id="PTHR30575:SF0">
    <property type="entry name" value="XAA-ARG DIPEPTIDASE"/>
    <property type="match status" value="1"/>
</dbReference>
<dbReference type="Proteomes" id="UP000807504">
    <property type="component" value="Unassembled WGS sequence"/>
</dbReference>
<dbReference type="GO" id="GO:0016805">
    <property type="term" value="F:dipeptidase activity"/>
    <property type="evidence" value="ECO:0007669"/>
    <property type="project" value="TreeGrafter"/>
</dbReference>